<sequence>MEEQDLNLGQVVRSLAGRDKGHLFLVIEKVDDRHVIISDGKYRKVDKGKKKKVKHLKKTNYIVYELQKSLKEQKTISDAQIRRYLKDYPQSL</sequence>
<protein>
    <recommendedName>
        <fullName evidence="3">Ribosomal protein L14E/L6E/L27E</fullName>
    </recommendedName>
</protein>
<dbReference type="RefSeq" id="WP_113919984.1">
    <property type="nucleotide sequence ID" value="NZ_QNRX01000004.1"/>
</dbReference>
<evidence type="ECO:0000313" key="1">
    <source>
        <dbReference type="EMBL" id="RBP67423.1"/>
    </source>
</evidence>
<dbReference type="InterPro" id="IPR014722">
    <property type="entry name" value="Rib_uL2_dom2"/>
</dbReference>
<name>A0A366ICR3_9FIRM</name>
<proteinExistence type="predicted"/>
<comment type="caution">
    <text evidence="1">The sequence shown here is derived from an EMBL/GenBank/DDBJ whole genome shotgun (WGS) entry which is preliminary data.</text>
</comment>
<dbReference type="Gene3D" id="2.30.30.30">
    <property type="match status" value="1"/>
</dbReference>
<dbReference type="SUPFAM" id="SSF50104">
    <property type="entry name" value="Translation proteins SH3-like domain"/>
    <property type="match status" value="1"/>
</dbReference>
<dbReference type="OrthoDB" id="1683515at2"/>
<evidence type="ECO:0000313" key="2">
    <source>
        <dbReference type="Proteomes" id="UP000253490"/>
    </source>
</evidence>
<gene>
    <name evidence="1" type="ORF">DES36_104125</name>
</gene>
<dbReference type="EMBL" id="QNRX01000004">
    <property type="protein sequence ID" value="RBP67423.1"/>
    <property type="molecule type" value="Genomic_DNA"/>
</dbReference>
<organism evidence="1 2">
    <name type="scientific">Alkalibaculum bacchi</name>
    <dbReference type="NCBI Taxonomy" id="645887"/>
    <lineage>
        <taxon>Bacteria</taxon>
        <taxon>Bacillati</taxon>
        <taxon>Bacillota</taxon>
        <taxon>Clostridia</taxon>
        <taxon>Eubacteriales</taxon>
        <taxon>Eubacteriaceae</taxon>
        <taxon>Alkalibaculum</taxon>
    </lineage>
</organism>
<dbReference type="Proteomes" id="UP000253490">
    <property type="component" value="Unassembled WGS sequence"/>
</dbReference>
<dbReference type="InterPro" id="IPR008991">
    <property type="entry name" value="Translation_prot_SH3-like_sf"/>
</dbReference>
<dbReference type="AlphaFoldDB" id="A0A366ICR3"/>
<keyword evidence="2" id="KW-1185">Reference proteome</keyword>
<accession>A0A366ICR3</accession>
<reference evidence="1 2" key="1">
    <citation type="submission" date="2018-06" db="EMBL/GenBank/DDBJ databases">
        <title>Genomic Encyclopedia of Type Strains, Phase IV (KMG-IV): sequencing the most valuable type-strain genomes for metagenomic binning, comparative biology and taxonomic classification.</title>
        <authorList>
            <person name="Goeker M."/>
        </authorList>
    </citation>
    <scope>NUCLEOTIDE SEQUENCE [LARGE SCALE GENOMIC DNA]</scope>
    <source>
        <strain evidence="1 2">DSM 22112</strain>
    </source>
</reference>
<evidence type="ECO:0008006" key="3">
    <source>
        <dbReference type="Google" id="ProtNLM"/>
    </source>
</evidence>